<proteinExistence type="inferred from homology"/>
<dbReference type="GO" id="GO:0000139">
    <property type="term" value="C:Golgi membrane"/>
    <property type="evidence" value="ECO:0007669"/>
    <property type="project" value="UniProtKB-SubCell"/>
</dbReference>
<keyword evidence="5" id="KW-0812">Transmembrane</keyword>
<dbReference type="Gene3D" id="3.90.550.50">
    <property type="match status" value="1"/>
</dbReference>
<evidence type="ECO:0000256" key="5">
    <source>
        <dbReference type="ARBA" id="ARBA00022692"/>
    </source>
</evidence>
<evidence type="ECO:0000256" key="6">
    <source>
        <dbReference type="ARBA" id="ARBA00022968"/>
    </source>
</evidence>
<comment type="subcellular location">
    <subcellularLocation>
        <location evidence="1 10">Golgi apparatus membrane</location>
        <topology evidence="1 10">Single-pass type II membrane protein</topology>
    </subcellularLocation>
</comment>
<evidence type="ECO:0000256" key="8">
    <source>
        <dbReference type="ARBA" id="ARBA00023034"/>
    </source>
</evidence>
<dbReference type="GO" id="GO:0006493">
    <property type="term" value="P:protein O-linked glycosylation"/>
    <property type="evidence" value="ECO:0007669"/>
    <property type="project" value="TreeGrafter"/>
</dbReference>
<gene>
    <name evidence="11" type="ORF">DGUA_6G008982</name>
</gene>
<protein>
    <recommendedName>
        <fullName evidence="10">Hexosyltransferase</fullName>
        <ecNumber evidence="10">2.4.1.-</ecNumber>
    </recommendedName>
</protein>
<accession>A0A3B0JXC5</accession>
<keyword evidence="3 10" id="KW-0328">Glycosyltransferase</keyword>
<evidence type="ECO:0000256" key="7">
    <source>
        <dbReference type="ARBA" id="ARBA00022989"/>
    </source>
</evidence>
<evidence type="ECO:0000256" key="3">
    <source>
        <dbReference type="ARBA" id="ARBA00022676"/>
    </source>
</evidence>
<dbReference type="OMA" id="ECEYFAG"/>
<dbReference type="Pfam" id="PF01762">
    <property type="entry name" value="Galactosyl_T"/>
    <property type="match status" value="1"/>
</dbReference>
<organism evidence="11 12">
    <name type="scientific">Drosophila guanche</name>
    <name type="common">Fruit fly</name>
    <dbReference type="NCBI Taxonomy" id="7266"/>
    <lineage>
        <taxon>Eukaryota</taxon>
        <taxon>Metazoa</taxon>
        <taxon>Ecdysozoa</taxon>
        <taxon>Arthropoda</taxon>
        <taxon>Hexapoda</taxon>
        <taxon>Insecta</taxon>
        <taxon>Pterygota</taxon>
        <taxon>Neoptera</taxon>
        <taxon>Endopterygota</taxon>
        <taxon>Diptera</taxon>
        <taxon>Brachycera</taxon>
        <taxon>Muscomorpha</taxon>
        <taxon>Ephydroidea</taxon>
        <taxon>Drosophilidae</taxon>
        <taxon>Drosophila</taxon>
        <taxon>Sophophora</taxon>
    </lineage>
</organism>
<dbReference type="PANTHER" id="PTHR11214">
    <property type="entry name" value="BETA-1,3-N-ACETYLGLUCOSAMINYLTRANSFERASE"/>
    <property type="match status" value="1"/>
</dbReference>
<keyword evidence="7" id="KW-1133">Transmembrane helix</keyword>
<keyword evidence="4 11" id="KW-0808">Transferase</keyword>
<dbReference type="OrthoDB" id="2139606at2759"/>
<dbReference type="Proteomes" id="UP000268350">
    <property type="component" value="Unassembled WGS sequence"/>
</dbReference>
<keyword evidence="8 10" id="KW-0333">Golgi apparatus</keyword>
<dbReference type="EMBL" id="OUUW01000011">
    <property type="protein sequence ID" value="SPP86727.1"/>
    <property type="molecule type" value="Genomic_DNA"/>
</dbReference>
<evidence type="ECO:0000256" key="9">
    <source>
        <dbReference type="ARBA" id="ARBA00023136"/>
    </source>
</evidence>
<reference evidence="12" key="1">
    <citation type="submission" date="2018-01" db="EMBL/GenBank/DDBJ databases">
        <authorList>
            <person name="Alioto T."/>
            <person name="Alioto T."/>
        </authorList>
    </citation>
    <scope>NUCLEOTIDE SEQUENCE [LARGE SCALE GENOMIC DNA]</scope>
</reference>
<evidence type="ECO:0000256" key="4">
    <source>
        <dbReference type="ARBA" id="ARBA00022679"/>
    </source>
</evidence>
<evidence type="ECO:0000256" key="2">
    <source>
        <dbReference type="ARBA" id="ARBA00008661"/>
    </source>
</evidence>
<dbReference type="STRING" id="7266.A0A3B0JXC5"/>
<dbReference type="EC" id="2.4.1.-" evidence="10"/>
<evidence type="ECO:0000256" key="10">
    <source>
        <dbReference type="RuleBase" id="RU363063"/>
    </source>
</evidence>
<name>A0A3B0JXC5_DROGU</name>
<evidence type="ECO:0000313" key="11">
    <source>
        <dbReference type="EMBL" id="SPP86727.1"/>
    </source>
</evidence>
<sequence>MRMRGRRLLPIVLSLLIIVLLCISYISNHLRDSASSSVPPDRDEFLLQLPDETTTAPRLRPPAGPLLNLTDFDYLLASDVCRLADKELLAVLIVTSYAGHDSLRAAHRQAITQSKLAEMGLQRVFLLAALPPRERFLTQAQVINEQARFGDLLQGNFIEDYRNLSYKHVMGLRWAAGECKGRTKFIIKLDDDIIYDVFHLRRYLESLEVGQPMLATSSTLLAGYVLDAKPPIRLQANKWYVTQQEYQQPLYPDYLSGWLYITNVATASRLVEEADRVPIFWIDDTWVTGVLRARLGIPLERHNDWYSANSEFLDCCVRDLKQHSFECEYSVGPNGGQAKLLVEFLHHVEKCYFDECTKRPVGKSLKDTCVAAAKVHVPEHGLPQVKPLKLR</sequence>
<dbReference type="PANTHER" id="PTHR11214:SF235">
    <property type="entry name" value="HEXOSYLTRANSFERASE"/>
    <property type="match status" value="1"/>
</dbReference>
<dbReference type="AlphaFoldDB" id="A0A3B0JXC5"/>
<dbReference type="GO" id="GO:0016758">
    <property type="term" value="F:hexosyltransferase activity"/>
    <property type="evidence" value="ECO:0007669"/>
    <property type="project" value="InterPro"/>
</dbReference>
<evidence type="ECO:0000256" key="1">
    <source>
        <dbReference type="ARBA" id="ARBA00004323"/>
    </source>
</evidence>
<keyword evidence="9" id="KW-0472">Membrane</keyword>
<keyword evidence="12" id="KW-1185">Reference proteome</keyword>
<keyword evidence="6" id="KW-0735">Signal-anchor</keyword>
<dbReference type="FunFam" id="3.90.550.50:FF:000028">
    <property type="entry name" value="Hexosyltransferase"/>
    <property type="match status" value="1"/>
</dbReference>
<dbReference type="InterPro" id="IPR002659">
    <property type="entry name" value="Glyco_trans_31"/>
</dbReference>
<evidence type="ECO:0000313" key="12">
    <source>
        <dbReference type="Proteomes" id="UP000268350"/>
    </source>
</evidence>
<comment type="similarity">
    <text evidence="2 10">Belongs to the glycosyltransferase 31 family.</text>
</comment>